<keyword evidence="3 8" id="KW-0349">Heme</keyword>
<comment type="similarity">
    <text evidence="2">Belongs to the bacterial PQQ dehydrogenase family.</text>
</comment>
<evidence type="ECO:0000313" key="10">
    <source>
        <dbReference type="EMBL" id="MVN91791.1"/>
    </source>
</evidence>
<evidence type="ECO:0000256" key="1">
    <source>
        <dbReference type="ARBA" id="ARBA00001931"/>
    </source>
</evidence>
<evidence type="ECO:0000256" key="8">
    <source>
        <dbReference type="PROSITE-ProRule" id="PRU00433"/>
    </source>
</evidence>
<evidence type="ECO:0000256" key="3">
    <source>
        <dbReference type="ARBA" id="ARBA00022617"/>
    </source>
</evidence>
<dbReference type="InterPro" id="IPR002372">
    <property type="entry name" value="PQQ_rpt_dom"/>
</dbReference>
<evidence type="ECO:0000256" key="7">
    <source>
        <dbReference type="ARBA" id="ARBA00023004"/>
    </source>
</evidence>
<dbReference type="InterPro" id="IPR018391">
    <property type="entry name" value="PQQ_b-propeller_rpt"/>
</dbReference>
<proteinExistence type="inferred from homology"/>
<dbReference type="Proteomes" id="UP000434850">
    <property type="component" value="Unassembled WGS sequence"/>
</dbReference>
<evidence type="ECO:0000313" key="11">
    <source>
        <dbReference type="Proteomes" id="UP000434850"/>
    </source>
</evidence>
<dbReference type="Pfam" id="PF13442">
    <property type="entry name" value="Cytochrome_CBB3"/>
    <property type="match status" value="1"/>
</dbReference>
<accession>A0A6I4I9J1</accession>
<dbReference type="AlphaFoldDB" id="A0A6I4I9J1"/>
<keyword evidence="7 8" id="KW-0408">Iron</keyword>
<dbReference type="GO" id="GO:0046872">
    <property type="term" value="F:metal ion binding"/>
    <property type="evidence" value="ECO:0007669"/>
    <property type="project" value="UniProtKB-KW"/>
</dbReference>
<keyword evidence="5" id="KW-0732">Signal</keyword>
<protein>
    <submittedName>
        <fullName evidence="10">PQQ-binding-like beta-propeller repeat protein</fullName>
    </submittedName>
</protein>
<dbReference type="SMART" id="SM00564">
    <property type="entry name" value="PQQ"/>
    <property type="match status" value="5"/>
</dbReference>
<evidence type="ECO:0000256" key="2">
    <source>
        <dbReference type="ARBA" id="ARBA00008156"/>
    </source>
</evidence>
<name>A0A6I4I9J1_9SPHI</name>
<evidence type="ECO:0000256" key="6">
    <source>
        <dbReference type="ARBA" id="ARBA00023002"/>
    </source>
</evidence>
<dbReference type="PROSITE" id="PS51007">
    <property type="entry name" value="CYTC"/>
    <property type="match status" value="1"/>
</dbReference>
<reference evidence="10 11" key="1">
    <citation type="submission" date="2019-12" db="EMBL/GenBank/DDBJ databases">
        <title>Mucilaginibacter sp. HME9299 genome sequencing and assembly.</title>
        <authorList>
            <person name="Kang H."/>
            <person name="Kim H."/>
            <person name="Joh K."/>
        </authorList>
    </citation>
    <scope>NUCLEOTIDE SEQUENCE [LARGE SCALE GENOMIC DNA]</scope>
    <source>
        <strain evidence="10 11">HME9299</strain>
    </source>
</reference>
<dbReference type="GO" id="GO:0020037">
    <property type="term" value="F:heme binding"/>
    <property type="evidence" value="ECO:0007669"/>
    <property type="project" value="InterPro"/>
</dbReference>
<evidence type="ECO:0000256" key="5">
    <source>
        <dbReference type="ARBA" id="ARBA00022729"/>
    </source>
</evidence>
<dbReference type="PANTHER" id="PTHR32303:SF4">
    <property type="entry name" value="QUINOPROTEIN GLUCOSE DEHYDROGENASE"/>
    <property type="match status" value="1"/>
</dbReference>
<feature type="domain" description="Cytochrome c" evidence="9">
    <location>
        <begin position="482"/>
        <end position="558"/>
    </location>
</feature>
<dbReference type="RefSeq" id="WP_157542115.1">
    <property type="nucleotide sequence ID" value="NZ_WQLA01000004.1"/>
</dbReference>
<dbReference type="PANTHER" id="PTHR32303">
    <property type="entry name" value="QUINOPROTEIN ALCOHOL DEHYDROGENASE (CYTOCHROME C)"/>
    <property type="match status" value="1"/>
</dbReference>
<dbReference type="GO" id="GO:0009055">
    <property type="term" value="F:electron transfer activity"/>
    <property type="evidence" value="ECO:0007669"/>
    <property type="project" value="InterPro"/>
</dbReference>
<comment type="cofactor">
    <cofactor evidence="1">
        <name>pyrroloquinoline quinone</name>
        <dbReference type="ChEBI" id="CHEBI:58442"/>
    </cofactor>
</comment>
<dbReference type="EMBL" id="WQLA01000004">
    <property type="protein sequence ID" value="MVN91791.1"/>
    <property type="molecule type" value="Genomic_DNA"/>
</dbReference>
<dbReference type="InterPro" id="IPR009056">
    <property type="entry name" value="Cyt_c-like_dom"/>
</dbReference>
<gene>
    <name evidence="10" type="ORF">GO816_11695</name>
</gene>
<dbReference type="SUPFAM" id="SSF50998">
    <property type="entry name" value="Quinoprotein alcohol dehydrogenase-like"/>
    <property type="match status" value="1"/>
</dbReference>
<keyword evidence="6" id="KW-0560">Oxidoreductase</keyword>
<dbReference type="PROSITE" id="PS51257">
    <property type="entry name" value="PROKAR_LIPOPROTEIN"/>
    <property type="match status" value="1"/>
</dbReference>
<dbReference type="InterPro" id="IPR011047">
    <property type="entry name" value="Quinoprotein_ADH-like_sf"/>
</dbReference>
<evidence type="ECO:0000259" key="9">
    <source>
        <dbReference type="PROSITE" id="PS51007"/>
    </source>
</evidence>
<dbReference type="Pfam" id="PF01011">
    <property type="entry name" value="PQQ"/>
    <property type="match status" value="2"/>
</dbReference>
<organism evidence="10 11">
    <name type="scientific">Mucilaginibacter aquatilis</name>
    <dbReference type="NCBI Taxonomy" id="1517760"/>
    <lineage>
        <taxon>Bacteria</taxon>
        <taxon>Pseudomonadati</taxon>
        <taxon>Bacteroidota</taxon>
        <taxon>Sphingobacteriia</taxon>
        <taxon>Sphingobacteriales</taxon>
        <taxon>Sphingobacteriaceae</taxon>
        <taxon>Mucilaginibacter</taxon>
    </lineage>
</organism>
<dbReference type="InterPro" id="IPR036909">
    <property type="entry name" value="Cyt_c-like_dom_sf"/>
</dbReference>
<keyword evidence="11" id="KW-1185">Reference proteome</keyword>
<dbReference type="Gene3D" id="2.140.10.10">
    <property type="entry name" value="Quinoprotein alcohol dehydrogenase-like superfamily"/>
    <property type="match status" value="2"/>
</dbReference>
<dbReference type="GO" id="GO:0016491">
    <property type="term" value="F:oxidoreductase activity"/>
    <property type="evidence" value="ECO:0007669"/>
    <property type="project" value="UniProtKB-KW"/>
</dbReference>
<keyword evidence="4 8" id="KW-0479">Metal-binding</keyword>
<dbReference type="Gene3D" id="1.10.760.10">
    <property type="entry name" value="Cytochrome c-like domain"/>
    <property type="match status" value="1"/>
</dbReference>
<comment type="caution">
    <text evidence="10">The sequence shown here is derived from an EMBL/GenBank/DDBJ whole genome shotgun (WGS) entry which is preliminary data.</text>
</comment>
<dbReference type="SUPFAM" id="SSF46626">
    <property type="entry name" value="Cytochrome c"/>
    <property type="match status" value="1"/>
</dbReference>
<sequence>MNSGKHSNFRHNPLLRFGALLWLIVLFASCDRIELYKNTVDWSNPGGDAGQTKYSTLDQINATNVKNLKVAWIFKSGNNDGNVQCNPLIVGGIMFVTTPSQTLFAVDGTNGKMLWRFDPSRKGEKLGGLNRGVVYWRSGNDAFLFYTAGSFLYKVDMYTGYADKAFGDEGRIDLNKGLVRSPDKMAITSPGAPAIYKNMVIVGALSWSAPANVSAFDVHTGKRLWKFNTIPQPGEHGYETWGNKNFWKDGAGINSWGGITVDKETGMVYFPTGQPKDDFYRADNRGAQLYGNSIVAVNANTGKRVWHYQAIHHDLWDLDMPCAPTLVTLNVDGKRVRGVMQLTKTGNILLFDRLTGKLLSNVVETPVPQSTLPGEYSYPTQPKVLWPQSFTKQVVTADDVTNRTPEAHNTAKKIIAESETGWYLPPSKKGILYYGIHGGAEWGGGSYDPQENMLYINANELAWLIKMKDINDAGKQCGNKGEPMSAGNAVFLKMGCPSCHGANREGQGAAPALTQLDKKYKEADIVNILKNGRGAMPAFPQIEEKDRKDIVEFLLNKKSTSASVAVKGKPEFRSLGYNKFLDADGYPATAPPWGTLNAVDLTTGKIKWKVPLGEYPELTKKGMPITGTENFGGNLVTKGGLIFIGATRDEKFRAFDKNTGKIMWEVKLPYGGYASPSTYAVNGKQYIVIPATGGGKLGGPTGDTYVAYALP</sequence>
<dbReference type="OrthoDB" id="9794322at2"/>
<evidence type="ECO:0000256" key="4">
    <source>
        <dbReference type="ARBA" id="ARBA00022723"/>
    </source>
</evidence>